<dbReference type="InterPro" id="IPR049892">
    <property type="entry name" value="AA9"/>
</dbReference>
<accession>A0A2B7X2F0</accession>
<feature type="chain" id="PRO_5012902831" description="Auxiliary Activity family 9 catalytic domain-containing protein" evidence="5">
    <location>
        <begin position="22"/>
        <end position="248"/>
    </location>
</feature>
<comment type="cofactor">
    <cofactor evidence="1">
        <name>Cu(2+)</name>
        <dbReference type="ChEBI" id="CHEBI:29036"/>
    </cofactor>
</comment>
<dbReference type="GO" id="GO:0005576">
    <property type="term" value="C:extracellular region"/>
    <property type="evidence" value="ECO:0007669"/>
    <property type="project" value="UniProtKB-SubCell"/>
</dbReference>
<evidence type="ECO:0000256" key="3">
    <source>
        <dbReference type="ARBA" id="ARBA00022525"/>
    </source>
</evidence>
<feature type="domain" description="Auxiliary Activity family 9 catalytic" evidence="6">
    <location>
        <begin position="22"/>
        <end position="234"/>
    </location>
</feature>
<keyword evidence="8" id="KW-1185">Reference proteome</keyword>
<protein>
    <recommendedName>
        <fullName evidence="6">Auxiliary Activity family 9 catalytic domain-containing protein</fullName>
    </recommendedName>
</protein>
<dbReference type="Proteomes" id="UP000224634">
    <property type="component" value="Unassembled WGS sequence"/>
</dbReference>
<keyword evidence="5" id="KW-0732">Signal</keyword>
<dbReference type="EMBL" id="PDNA01000216">
    <property type="protein sequence ID" value="PGH02973.1"/>
    <property type="molecule type" value="Genomic_DNA"/>
</dbReference>
<reference evidence="7 8" key="1">
    <citation type="submission" date="2017-10" db="EMBL/GenBank/DDBJ databases">
        <title>Comparative genomics in systemic dimorphic fungi from Ajellomycetaceae.</title>
        <authorList>
            <person name="Munoz J.F."/>
            <person name="Mcewen J.G."/>
            <person name="Clay O.K."/>
            <person name="Cuomo C.A."/>
        </authorList>
    </citation>
    <scope>NUCLEOTIDE SEQUENCE [LARGE SCALE GENOMIC DNA]</scope>
    <source>
        <strain evidence="7 8">UAMH7299</strain>
    </source>
</reference>
<evidence type="ECO:0000313" key="8">
    <source>
        <dbReference type="Proteomes" id="UP000224634"/>
    </source>
</evidence>
<evidence type="ECO:0000256" key="2">
    <source>
        <dbReference type="ARBA" id="ARBA00004613"/>
    </source>
</evidence>
<dbReference type="Gene3D" id="2.70.50.70">
    <property type="match status" value="1"/>
</dbReference>
<evidence type="ECO:0000256" key="4">
    <source>
        <dbReference type="ARBA" id="ARBA00023157"/>
    </source>
</evidence>
<dbReference type="PANTHER" id="PTHR33353:SF34">
    <property type="entry name" value="ENDO-BETA-1,4-GLUCANASE D"/>
    <property type="match status" value="1"/>
</dbReference>
<evidence type="ECO:0000256" key="1">
    <source>
        <dbReference type="ARBA" id="ARBA00001973"/>
    </source>
</evidence>
<proteinExistence type="predicted"/>
<dbReference type="CDD" id="cd21175">
    <property type="entry name" value="LPMO_AA9"/>
    <property type="match status" value="1"/>
</dbReference>
<keyword evidence="4" id="KW-1015">Disulfide bond</keyword>
<dbReference type="InterPro" id="IPR005103">
    <property type="entry name" value="AA9_LPMO"/>
</dbReference>
<dbReference type="STRING" id="1447883.A0A2B7X2F0"/>
<keyword evidence="3" id="KW-0964">Secreted</keyword>
<sequence>MLPVQTVLLLAGLVALPGVSAHGHVNSITVDGVVYGGWLADSYPWNPSPPDTIGWKTTVTDNGFVAPNQFQSQDIICHRGAEPGKIGAPVRAGGSVTLQWNTWPDSHHGPVIEYMAKVNGDWSSINKGSLQWFKTQERGLISGSNPGLWASDQLITNGNRWTTTIPASLAPGKYVLRHEIIALHSGGQQNGAQNYPQCINLEVTGSGNQNPGGTPATSFYRANDPGILFNLYGAFSSYPIPGPALFRG</sequence>
<organism evidence="7 8">
    <name type="scientific">Polytolypa hystricis (strain UAMH7299)</name>
    <dbReference type="NCBI Taxonomy" id="1447883"/>
    <lineage>
        <taxon>Eukaryota</taxon>
        <taxon>Fungi</taxon>
        <taxon>Dikarya</taxon>
        <taxon>Ascomycota</taxon>
        <taxon>Pezizomycotina</taxon>
        <taxon>Eurotiomycetes</taxon>
        <taxon>Eurotiomycetidae</taxon>
        <taxon>Onygenales</taxon>
        <taxon>Onygenales incertae sedis</taxon>
        <taxon>Polytolypa</taxon>
    </lineage>
</organism>
<comment type="caution">
    <text evidence="7">The sequence shown here is derived from an EMBL/GenBank/DDBJ whole genome shotgun (WGS) entry which is preliminary data.</text>
</comment>
<comment type="subcellular location">
    <subcellularLocation>
        <location evidence="2">Secreted</location>
    </subcellularLocation>
</comment>
<dbReference type="Pfam" id="PF03443">
    <property type="entry name" value="AA9"/>
    <property type="match status" value="1"/>
</dbReference>
<dbReference type="AlphaFoldDB" id="A0A2B7X2F0"/>
<dbReference type="PANTHER" id="PTHR33353">
    <property type="entry name" value="PUTATIVE (AFU_ORTHOLOGUE AFUA_1G12560)-RELATED"/>
    <property type="match status" value="1"/>
</dbReference>
<name>A0A2B7X2F0_POLH7</name>
<evidence type="ECO:0000256" key="5">
    <source>
        <dbReference type="SAM" id="SignalP"/>
    </source>
</evidence>
<evidence type="ECO:0000313" key="7">
    <source>
        <dbReference type="EMBL" id="PGH02973.1"/>
    </source>
</evidence>
<gene>
    <name evidence="7" type="ORF">AJ80_08763</name>
</gene>
<evidence type="ECO:0000259" key="6">
    <source>
        <dbReference type="Pfam" id="PF03443"/>
    </source>
</evidence>
<feature type="signal peptide" evidence="5">
    <location>
        <begin position="1"/>
        <end position="21"/>
    </location>
</feature>
<dbReference type="OrthoDB" id="4183904at2759"/>